<evidence type="ECO:0000313" key="3">
    <source>
        <dbReference type="EMBL" id="UVO08859.1"/>
    </source>
</evidence>
<dbReference type="RefSeq" id="WP_258883876.1">
    <property type="nucleotide sequence ID" value="NZ_CP090065.1"/>
</dbReference>
<dbReference type="InterPro" id="IPR057727">
    <property type="entry name" value="WCX_dom"/>
</dbReference>
<sequence>MSDPKDRLFRHLALLRLIPRQPRSISTPELLQKLKDREFDIDLRTLQRDLGGRLSKDFPLHCNEDERPYRWSFPSNMPQLDFPALDTPTALAFAFAENYLEKLLPPSVLHLLEPHFAMANRQLQGLEHNGLAHWANHVRALPNGKILQPAEVDADIWVHVSTALMEKRQLQIRYLSRSKGESKNLHIHPVGLVARHSISYLIATVDGYDDLRHFALQRIQHAERLDIPARAHESFDIDSYIASGAFSSRQSETEVELIADVHPQIAWLLRETPLSQRQTLEPVSGSDWLRLRAYVPLDQETLWWIFGLNDNIRVYKPDCWVTEIREKVEKIREMYEGKGRVI</sequence>
<dbReference type="PANTHER" id="PTHR34580:SF1">
    <property type="entry name" value="PROTEIN PAFC"/>
    <property type="match status" value="1"/>
</dbReference>
<evidence type="ECO:0000259" key="2">
    <source>
        <dbReference type="Pfam" id="PF25583"/>
    </source>
</evidence>
<dbReference type="Proteomes" id="UP001059272">
    <property type="component" value="Chromosome"/>
</dbReference>
<accession>A0AAE9T321</accession>
<dbReference type="KEGG" id="ppoo:LW347_02365"/>
<feature type="domain" description="WYL" evidence="1">
    <location>
        <begin position="159"/>
        <end position="223"/>
    </location>
</feature>
<dbReference type="Pfam" id="PF13280">
    <property type="entry name" value="WYL"/>
    <property type="match status" value="1"/>
</dbReference>
<dbReference type="InterPro" id="IPR026881">
    <property type="entry name" value="WYL_dom"/>
</dbReference>
<name>A0AAE9T321_9GAMM</name>
<evidence type="ECO:0000313" key="4">
    <source>
        <dbReference type="Proteomes" id="UP001059272"/>
    </source>
</evidence>
<evidence type="ECO:0000259" key="1">
    <source>
        <dbReference type="Pfam" id="PF13280"/>
    </source>
</evidence>
<reference evidence="3" key="1">
    <citation type="submission" date="2021-12" db="EMBL/GenBank/DDBJ databases">
        <title>Genome sequence of novel Pectobacterium sp. causing blackleg.</title>
        <authorList>
            <person name="Wang J."/>
        </authorList>
    </citation>
    <scope>NUCLEOTIDE SEQUENCE</scope>
    <source>
        <strain evidence="3">BY21311</strain>
    </source>
</reference>
<organism evidence="3 4">
    <name type="scientific">Pectobacterium polonicum</name>
    <dbReference type="NCBI Taxonomy" id="2485124"/>
    <lineage>
        <taxon>Bacteria</taxon>
        <taxon>Pseudomonadati</taxon>
        <taxon>Pseudomonadota</taxon>
        <taxon>Gammaproteobacteria</taxon>
        <taxon>Enterobacterales</taxon>
        <taxon>Pectobacteriaceae</taxon>
        <taxon>Pectobacterium</taxon>
    </lineage>
</organism>
<dbReference type="Pfam" id="PF25583">
    <property type="entry name" value="WCX"/>
    <property type="match status" value="1"/>
</dbReference>
<gene>
    <name evidence="3" type="ORF">LW347_02365</name>
</gene>
<feature type="domain" description="WCX" evidence="2">
    <location>
        <begin position="255"/>
        <end position="331"/>
    </location>
</feature>
<protein>
    <submittedName>
        <fullName evidence="3">WYL domain-containing protein</fullName>
    </submittedName>
</protein>
<dbReference type="InterPro" id="IPR051534">
    <property type="entry name" value="CBASS_pafABC_assoc_protein"/>
</dbReference>
<dbReference type="PANTHER" id="PTHR34580">
    <property type="match status" value="1"/>
</dbReference>
<dbReference type="PROSITE" id="PS52050">
    <property type="entry name" value="WYL"/>
    <property type="match status" value="1"/>
</dbReference>
<dbReference type="AlphaFoldDB" id="A0AAE9T321"/>
<dbReference type="EMBL" id="CP090065">
    <property type="protein sequence ID" value="UVO08859.1"/>
    <property type="molecule type" value="Genomic_DNA"/>
</dbReference>
<proteinExistence type="predicted"/>